<name>A0A8S3C947_9BILA</name>
<organism evidence="1 3">
    <name type="scientific">Rotaria magnacalcarata</name>
    <dbReference type="NCBI Taxonomy" id="392030"/>
    <lineage>
        <taxon>Eukaryota</taxon>
        <taxon>Metazoa</taxon>
        <taxon>Spiralia</taxon>
        <taxon>Gnathifera</taxon>
        <taxon>Rotifera</taxon>
        <taxon>Eurotatoria</taxon>
        <taxon>Bdelloidea</taxon>
        <taxon>Philodinida</taxon>
        <taxon>Philodinidae</taxon>
        <taxon>Rotaria</taxon>
    </lineage>
</organism>
<gene>
    <name evidence="1" type="ORF">BYL167_LOCUS50999</name>
    <name evidence="2" type="ORF">GIL414_LOCUS59671</name>
</gene>
<evidence type="ECO:0000313" key="2">
    <source>
        <dbReference type="EMBL" id="CAF5045530.1"/>
    </source>
</evidence>
<protein>
    <submittedName>
        <fullName evidence="1">Uncharacterized protein</fullName>
    </submittedName>
</protein>
<comment type="caution">
    <text evidence="1">The sequence shown here is derived from an EMBL/GenBank/DDBJ whole genome shotgun (WGS) entry which is preliminary data.</text>
</comment>
<proteinExistence type="predicted"/>
<evidence type="ECO:0000313" key="3">
    <source>
        <dbReference type="Proteomes" id="UP000681967"/>
    </source>
</evidence>
<dbReference type="EMBL" id="CAJOBJ010226726">
    <property type="protein sequence ID" value="CAF5045530.1"/>
    <property type="molecule type" value="Genomic_DNA"/>
</dbReference>
<dbReference type="AlphaFoldDB" id="A0A8S3C947"/>
<dbReference type="Proteomes" id="UP000681967">
    <property type="component" value="Unassembled WGS sequence"/>
</dbReference>
<reference evidence="1" key="1">
    <citation type="submission" date="2021-02" db="EMBL/GenBank/DDBJ databases">
        <authorList>
            <person name="Nowell W R."/>
        </authorList>
    </citation>
    <scope>NUCLEOTIDE SEQUENCE</scope>
</reference>
<dbReference type="Proteomes" id="UP000681720">
    <property type="component" value="Unassembled WGS sequence"/>
</dbReference>
<accession>A0A8S3C947</accession>
<sequence length="28" mass="3666">MNLRRNQLLSIPYKTYFERRERHWTFIP</sequence>
<feature type="non-terminal residue" evidence="1">
    <location>
        <position position="28"/>
    </location>
</feature>
<evidence type="ECO:0000313" key="1">
    <source>
        <dbReference type="EMBL" id="CAF4872117.1"/>
    </source>
</evidence>
<dbReference type="EMBL" id="CAJOBH010159016">
    <property type="protein sequence ID" value="CAF4872117.1"/>
    <property type="molecule type" value="Genomic_DNA"/>
</dbReference>